<dbReference type="Gene3D" id="3.40.720.10">
    <property type="entry name" value="Alkaline Phosphatase, subunit A"/>
    <property type="match status" value="1"/>
</dbReference>
<comment type="similarity">
    <text evidence="1">Belongs to the sulfatase family.</text>
</comment>
<dbReference type="InterPro" id="IPR050738">
    <property type="entry name" value="Sulfatase"/>
</dbReference>
<dbReference type="Proteomes" id="UP000184041">
    <property type="component" value="Unassembled WGS sequence"/>
</dbReference>
<proteinExistence type="inferred from homology"/>
<reference evidence="4 5" key="1">
    <citation type="submission" date="2016-11" db="EMBL/GenBank/DDBJ databases">
        <authorList>
            <person name="Jaros S."/>
            <person name="Januszkiewicz K."/>
            <person name="Wedrychowicz H."/>
        </authorList>
    </citation>
    <scope>NUCLEOTIDE SEQUENCE [LARGE SCALE GENOMIC DNA]</scope>
    <source>
        <strain evidence="4 5">DSM 21986</strain>
    </source>
</reference>
<dbReference type="PANTHER" id="PTHR42693:SF53">
    <property type="entry name" value="ENDO-4-O-SULFATASE"/>
    <property type="match status" value="1"/>
</dbReference>
<evidence type="ECO:0000256" key="1">
    <source>
        <dbReference type="ARBA" id="ARBA00008779"/>
    </source>
</evidence>
<evidence type="ECO:0000313" key="4">
    <source>
        <dbReference type="EMBL" id="SHF70622.1"/>
    </source>
</evidence>
<dbReference type="RefSeq" id="WP_139240294.1">
    <property type="nucleotide sequence ID" value="NZ_FQUS01000012.1"/>
</dbReference>
<accession>A0A1M5DUY4</accession>
<dbReference type="EMBL" id="FQUS01000012">
    <property type="protein sequence ID" value="SHF70622.1"/>
    <property type="molecule type" value="Genomic_DNA"/>
</dbReference>
<dbReference type="OrthoDB" id="9764377at2"/>
<dbReference type="CDD" id="cd16025">
    <property type="entry name" value="PAS_like"/>
    <property type="match status" value="1"/>
</dbReference>
<name>A0A1M5DUY4_9BACT</name>
<protein>
    <submittedName>
        <fullName evidence="4">Arylsulfatase</fullName>
    </submittedName>
</protein>
<dbReference type="STRING" id="1194090.SAMN05443144_11239"/>
<dbReference type="PANTHER" id="PTHR42693">
    <property type="entry name" value="ARYLSULFATASE FAMILY MEMBER"/>
    <property type="match status" value="1"/>
</dbReference>
<dbReference type="InterPro" id="IPR000917">
    <property type="entry name" value="Sulfatase_N"/>
</dbReference>
<gene>
    <name evidence="4" type="ORF">SAMN05443144_11239</name>
</gene>
<dbReference type="SUPFAM" id="SSF53649">
    <property type="entry name" value="Alkaline phosphatase-like"/>
    <property type="match status" value="1"/>
</dbReference>
<dbReference type="AlphaFoldDB" id="A0A1M5DUY4"/>
<dbReference type="InterPro" id="IPR017850">
    <property type="entry name" value="Alkaline_phosphatase_core_sf"/>
</dbReference>
<dbReference type="Gene3D" id="3.30.1120.10">
    <property type="match status" value="1"/>
</dbReference>
<evidence type="ECO:0000313" key="5">
    <source>
        <dbReference type="Proteomes" id="UP000184041"/>
    </source>
</evidence>
<organism evidence="4 5">
    <name type="scientific">Fodinibius roseus</name>
    <dbReference type="NCBI Taxonomy" id="1194090"/>
    <lineage>
        <taxon>Bacteria</taxon>
        <taxon>Pseudomonadati</taxon>
        <taxon>Balneolota</taxon>
        <taxon>Balneolia</taxon>
        <taxon>Balneolales</taxon>
        <taxon>Balneolaceae</taxon>
        <taxon>Fodinibius</taxon>
    </lineage>
</organism>
<dbReference type="PROSITE" id="PS51257">
    <property type="entry name" value="PROKAR_LIPOPROTEIN"/>
    <property type="match status" value="1"/>
</dbReference>
<feature type="domain" description="Sulfatase N-terminal" evidence="3">
    <location>
        <begin position="39"/>
        <end position="421"/>
    </location>
</feature>
<dbReference type="GO" id="GO:0004065">
    <property type="term" value="F:arylsulfatase activity"/>
    <property type="evidence" value="ECO:0007669"/>
    <property type="project" value="TreeGrafter"/>
</dbReference>
<evidence type="ECO:0000256" key="2">
    <source>
        <dbReference type="ARBA" id="ARBA00022801"/>
    </source>
</evidence>
<evidence type="ECO:0000259" key="3">
    <source>
        <dbReference type="Pfam" id="PF00884"/>
    </source>
</evidence>
<keyword evidence="2" id="KW-0378">Hydrolase</keyword>
<sequence>MNSRLLLEYCVYPVTLLFVASMLVGCGQASGDRNESPRPNIVFILADDLGYSDIGAYGSEIETPNLDRLADNGIRFTQMHNTSKCFPSRAVLLTGQYAQRVGMSESPGDFEQAVMFGEVLSGADYTTIFVGKHHSTDNPYEWGFDHYWGLRDGAANYFNPGEQRPGDPGPPAQKQGFYPRIFAFDDSLAEPYTPPEDYYGTDSWTDWALELLGRYEEDPRPFMLYLSYQAPHDPLQAPREDIEKYEGVYDVGYEAIARARYERQRRMGLLDERYPRSKPTHRPWSDLDDSTKADQLRRMQVYAAMIDRLDQNIGRLLDYLEERGELDNTLLMFASDNGASSEVVQIGEGPIGSMTRWASLKEDWANVANTPFRFYKNYSHEGGTATPFIVHWPEVISEGGQIDHSLLHFIDIMPTLVEVSGADYPDEYRGESMHPMEGVSLLPLLKGDSIEREQPLYYEWNSGRAIQTGKWKLVRWEDDWELYDRQTDRTETTNLAEQHPDVVDRLASQWQEWAGEIGVEE</sequence>
<dbReference type="Pfam" id="PF00884">
    <property type="entry name" value="Sulfatase"/>
    <property type="match status" value="1"/>
</dbReference>
<keyword evidence="5" id="KW-1185">Reference proteome</keyword>